<dbReference type="EMBL" id="JWZT01002553">
    <property type="protein sequence ID" value="KII69162.1"/>
    <property type="molecule type" value="Genomic_DNA"/>
</dbReference>
<dbReference type="GO" id="GO:0015074">
    <property type="term" value="P:DNA integration"/>
    <property type="evidence" value="ECO:0007669"/>
    <property type="project" value="InterPro"/>
</dbReference>
<comment type="caution">
    <text evidence="3">The sequence shown here is derived from an EMBL/GenBank/DDBJ whole genome shotgun (WGS) entry which is preliminary data.</text>
</comment>
<dbReference type="AlphaFoldDB" id="A0A0C2N5J2"/>
<dbReference type="PANTHER" id="PTHR37984:SF5">
    <property type="entry name" value="PROTEIN NYNRIN-LIKE"/>
    <property type="match status" value="1"/>
</dbReference>
<dbReference type="PANTHER" id="PTHR37984">
    <property type="entry name" value="PROTEIN CBG26694"/>
    <property type="match status" value="1"/>
</dbReference>
<dbReference type="Gene3D" id="3.30.420.10">
    <property type="entry name" value="Ribonuclease H-like superfamily/Ribonuclease H"/>
    <property type="match status" value="1"/>
</dbReference>
<dbReference type="OrthoDB" id="5982225at2759"/>
<dbReference type="Proteomes" id="UP000031668">
    <property type="component" value="Unassembled WGS sequence"/>
</dbReference>
<evidence type="ECO:0000313" key="3">
    <source>
        <dbReference type="EMBL" id="KII69162.1"/>
    </source>
</evidence>
<dbReference type="SUPFAM" id="SSF53098">
    <property type="entry name" value="Ribonuclease H-like"/>
    <property type="match status" value="1"/>
</dbReference>
<dbReference type="InterPro" id="IPR050951">
    <property type="entry name" value="Retrovirus_Pol_polyprotein"/>
</dbReference>
<dbReference type="InterPro" id="IPR001584">
    <property type="entry name" value="Integrase_cat-core"/>
</dbReference>
<dbReference type="PROSITE" id="PS50994">
    <property type="entry name" value="INTEGRASE"/>
    <property type="match status" value="1"/>
</dbReference>
<dbReference type="InterPro" id="IPR012337">
    <property type="entry name" value="RNaseH-like_sf"/>
</dbReference>
<proteinExistence type="predicted"/>
<organism evidence="3 4">
    <name type="scientific">Thelohanellus kitauei</name>
    <name type="common">Myxosporean</name>
    <dbReference type="NCBI Taxonomy" id="669202"/>
    <lineage>
        <taxon>Eukaryota</taxon>
        <taxon>Metazoa</taxon>
        <taxon>Cnidaria</taxon>
        <taxon>Myxozoa</taxon>
        <taxon>Myxosporea</taxon>
        <taxon>Bivalvulida</taxon>
        <taxon>Platysporina</taxon>
        <taxon>Myxobolidae</taxon>
        <taxon>Thelohanellus</taxon>
    </lineage>
</organism>
<evidence type="ECO:0000313" key="4">
    <source>
        <dbReference type="Proteomes" id="UP000031668"/>
    </source>
</evidence>
<sequence length="269" mass="31582">MYVESMVLWNDKIIIPDSLRDNILNHLKQWDPGMESMLNVEKLVRRCYECQSHQPQLPETPSDREANTIFTTKKLYELFARCGIPKILLKDNGPQFTSEEIANFYRMYNLSHARKTPYHSRCNGAAERAIGSIKDNRADERKDVEIQFRQYYAKCEVKRILLQRHDKPNTTIEAADLENLRQGKTKRHRKMNRRIIVYTGCNIMRKNADHLNSRFTDSSLKENTNSQEDQELKKIDKGQKPIAHPYDTYVQELEDIRKNIGGIVLYTCT</sequence>
<accession>A0A0C2N5J2</accession>
<dbReference type="InterPro" id="IPR036397">
    <property type="entry name" value="RNaseH_sf"/>
</dbReference>
<evidence type="ECO:0000259" key="2">
    <source>
        <dbReference type="PROSITE" id="PS50994"/>
    </source>
</evidence>
<protein>
    <recommendedName>
        <fullName evidence="2">Integrase catalytic domain-containing protein</fullName>
    </recommendedName>
</protein>
<evidence type="ECO:0000256" key="1">
    <source>
        <dbReference type="SAM" id="MobiDB-lite"/>
    </source>
</evidence>
<name>A0A0C2N5J2_THEKT</name>
<keyword evidence="4" id="KW-1185">Reference proteome</keyword>
<feature type="compositionally biased region" description="Polar residues" evidence="1">
    <location>
        <begin position="216"/>
        <end position="227"/>
    </location>
</feature>
<feature type="domain" description="Integrase catalytic" evidence="2">
    <location>
        <begin position="12"/>
        <end position="135"/>
    </location>
</feature>
<gene>
    <name evidence="3" type="ORF">RF11_06845</name>
</gene>
<reference evidence="3 4" key="1">
    <citation type="journal article" date="2014" name="Genome Biol. Evol.">
        <title>The genome of the myxosporean Thelohanellus kitauei shows adaptations to nutrient acquisition within its fish host.</title>
        <authorList>
            <person name="Yang Y."/>
            <person name="Xiong J."/>
            <person name="Zhou Z."/>
            <person name="Huo F."/>
            <person name="Miao W."/>
            <person name="Ran C."/>
            <person name="Liu Y."/>
            <person name="Zhang J."/>
            <person name="Feng J."/>
            <person name="Wang M."/>
            <person name="Wang M."/>
            <person name="Wang L."/>
            <person name="Yao B."/>
        </authorList>
    </citation>
    <scope>NUCLEOTIDE SEQUENCE [LARGE SCALE GENOMIC DNA]</scope>
    <source>
        <strain evidence="3">Wuqing</strain>
    </source>
</reference>
<dbReference type="GO" id="GO:0003676">
    <property type="term" value="F:nucleic acid binding"/>
    <property type="evidence" value="ECO:0007669"/>
    <property type="project" value="InterPro"/>
</dbReference>
<feature type="region of interest" description="Disordered" evidence="1">
    <location>
        <begin position="216"/>
        <end position="238"/>
    </location>
</feature>